<sequence>MLAGSFNKPISPSYPLKYFEKRDKDNPDGWGLGYFPDNSVELIKEPVKAEESKLYSFFSNYQETRSKIFITHLRGATVGELSHQNTHPFKRELNGNGYIFAHNGTLNDIKTKNLKRYFPIGDTDSEYAFCYLLDQLKDKLRNQYLKNNLGFLRNLFTEINKYGQFNCVISQGQYLFTYHDMKGYKGLHYLDPKQIKPNLKEKTLPKEIKRYLKNLKKLKGKIIATKPILMKDKWKKFDKGEYTVIKKGKFILREK</sequence>
<dbReference type="PROSITE" id="PS51278">
    <property type="entry name" value="GATASE_TYPE_2"/>
    <property type="match status" value="1"/>
</dbReference>
<dbReference type="Pfam" id="PF13230">
    <property type="entry name" value="GATase_4"/>
    <property type="match status" value="1"/>
</dbReference>
<reference evidence="3" key="1">
    <citation type="submission" date="2016-12" db="EMBL/GenBank/DDBJ databases">
        <title>Discovery of methanogenic haloarchaea.</title>
        <authorList>
            <person name="Sorokin D.Y."/>
            <person name="Makarova K.S."/>
            <person name="Abbas B."/>
            <person name="Ferrer M."/>
            <person name="Golyshin P.N."/>
        </authorList>
    </citation>
    <scope>NUCLEOTIDE SEQUENCE [LARGE SCALE GENOMIC DNA]</scope>
    <source>
        <strain evidence="3">HMET1</strain>
    </source>
</reference>
<dbReference type="InParanoid" id="A0A1Q6DVZ7"/>
<feature type="domain" description="Glutamine amidotransferase type-2" evidence="2">
    <location>
        <begin position="1"/>
        <end position="248"/>
    </location>
</feature>
<keyword evidence="4" id="KW-1185">Reference proteome</keyword>
<dbReference type="InterPro" id="IPR026869">
    <property type="entry name" value="EgtC-like"/>
</dbReference>
<dbReference type="STRING" id="1903181.BTN85_1030"/>
<dbReference type="PANTHER" id="PTHR42824">
    <property type="entry name" value="GLUTAMINE AMIDOTRANSFERASE"/>
    <property type="match status" value="1"/>
</dbReference>
<dbReference type="PANTHER" id="PTHR42824:SF1">
    <property type="entry name" value="GLUTAMINE AMIDOTRANSFERASE YAFJ-RELATED"/>
    <property type="match status" value="1"/>
</dbReference>
<comment type="caution">
    <text evidence="3">The sequence shown here is derived from an EMBL/GenBank/DDBJ whole genome shotgun (WGS) entry which is preliminary data.</text>
</comment>
<evidence type="ECO:0000313" key="4">
    <source>
        <dbReference type="Proteomes" id="UP000185744"/>
    </source>
</evidence>
<dbReference type="Gene3D" id="3.60.20.10">
    <property type="entry name" value="Glutamine Phosphoribosylpyrophosphate, subunit 1, domain 1"/>
    <property type="match status" value="1"/>
</dbReference>
<keyword evidence="1 3" id="KW-0315">Glutamine amidotransferase</keyword>
<organism evidence="3 4">
    <name type="scientific">Methanohalarchaeum thermophilum</name>
    <dbReference type="NCBI Taxonomy" id="1903181"/>
    <lineage>
        <taxon>Archaea</taxon>
        <taxon>Methanobacteriati</taxon>
        <taxon>Methanobacteriota</taxon>
        <taxon>Methanonatronarchaeia</taxon>
        <taxon>Methanonatronarchaeales</taxon>
        <taxon>Methanonatronarchaeaceae</taxon>
        <taxon>Candidatus Methanohalarchaeum</taxon>
    </lineage>
</organism>
<dbReference type="InterPro" id="IPR029055">
    <property type="entry name" value="Ntn_hydrolases_N"/>
</dbReference>
<protein>
    <submittedName>
        <fullName evidence="3">Glutamine amidotransferase</fullName>
    </submittedName>
</protein>
<evidence type="ECO:0000313" key="3">
    <source>
        <dbReference type="EMBL" id="OKY78534.1"/>
    </source>
</evidence>
<dbReference type="Proteomes" id="UP000185744">
    <property type="component" value="Unassembled WGS sequence"/>
</dbReference>
<dbReference type="GO" id="GO:0016740">
    <property type="term" value="F:transferase activity"/>
    <property type="evidence" value="ECO:0007669"/>
    <property type="project" value="UniProtKB-KW"/>
</dbReference>
<dbReference type="InterPro" id="IPR017932">
    <property type="entry name" value="GATase_2_dom"/>
</dbReference>
<dbReference type="SUPFAM" id="SSF56235">
    <property type="entry name" value="N-terminal nucleophile aminohydrolases (Ntn hydrolases)"/>
    <property type="match status" value="1"/>
</dbReference>
<proteinExistence type="predicted"/>
<gene>
    <name evidence="3" type="ORF">BTN85_1030</name>
</gene>
<dbReference type="AlphaFoldDB" id="A0A1Q6DVZ7"/>
<evidence type="ECO:0000259" key="2">
    <source>
        <dbReference type="PROSITE" id="PS51278"/>
    </source>
</evidence>
<name>A0A1Q6DVZ7_METT1</name>
<accession>A0A1Q6DVZ7</accession>
<dbReference type="EMBL" id="MSDW01000001">
    <property type="protein sequence ID" value="OKY78534.1"/>
    <property type="molecule type" value="Genomic_DNA"/>
</dbReference>
<evidence type="ECO:0000256" key="1">
    <source>
        <dbReference type="ARBA" id="ARBA00022962"/>
    </source>
</evidence>
<dbReference type="CDD" id="cd01908">
    <property type="entry name" value="YafJ"/>
    <property type="match status" value="1"/>
</dbReference>